<evidence type="ECO:0000256" key="4">
    <source>
        <dbReference type="ARBA" id="ARBA00023242"/>
    </source>
</evidence>
<sequence length="463" mass="49956">MDEPKKFLADRLLSQERPITYRELSRALNVHVNIAKGLLYDFHKCQNALRADSIHATYLLAGIKSLKAPQDDAHDELSSSAPENLSEPPVTKTVALVGEDRLEDRLREYREVTSIHIYSLAASRLKDVALLADIANSVSEASKNEGSSDSSKYGAIPNPLVRRRRDPRGRGAPTPVGGTSKPVQLGKARPTEKGQGVKAEQQELKDAAKRNNSSTGTSKLTQGKASQAEKSQAIKAEKQGSAEPSAPAPAPAPKRSIGGSIMQSFAKAASKPRSQSTKPAKEVEAAAALSDDGEADDSDVLPPSSNGKSSADIEAAMKSRKVRQDELKRMMEEDDDDDELEAKERSQADEDEEMEDVAEPEPEPQAEQGKESPAEEVASTGNGRRRGRRRVMKKKRMLDEHGYMVTVQEAGWESFSEEDCASQPPAKKPAPSSSTPSATSGAKGKKPAGKAGRGNIMSFFSKK</sequence>
<dbReference type="PANTHER" id="PTHR17598:SF13">
    <property type="entry name" value="DNA POLYMERASE DELTA SUBUNIT 3"/>
    <property type="match status" value="1"/>
</dbReference>
<feature type="compositionally biased region" description="Polar residues" evidence="5">
    <location>
        <begin position="139"/>
        <end position="151"/>
    </location>
</feature>
<feature type="compositionally biased region" description="Acidic residues" evidence="5">
    <location>
        <begin position="349"/>
        <end position="364"/>
    </location>
</feature>
<feature type="compositionally biased region" description="Polar residues" evidence="5">
    <location>
        <begin position="210"/>
        <end position="230"/>
    </location>
</feature>
<comment type="subcellular location">
    <subcellularLocation>
        <location evidence="1">Nucleus</location>
    </subcellularLocation>
</comment>
<accession>A0A2A9PDY8</accession>
<proteinExistence type="predicted"/>
<comment type="caution">
    <text evidence="6">The sequence shown here is derived from an EMBL/GenBank/DDBJ whole genome shotgun (WGS) entry which is preliminary data.</text>
</comment>
<name>A0A2A9PDY8_OPHUN</name>
<feature type="compositionally biased region" description="Basic residues" evidence="5">
    <location>
        <begin position="383"/>
        <end position="396"/>
    </location>
</feature>
<dbReference type="GO" id="GO:0003887">
    <property type="term" value="F:DNA-directed DNA polymerase activity"/>
    <property type="evidence" value="ECO:0007669"/>
    <property type="project" value="TreeGrafter"/>
</dbReference>
<evidence type="ECO:0000313" key="6">
    <source>
        <dbReference type="EMBL" id="PFH59113.1"/>
    </source>
</evidence>
<dbReference type="GO" id="GO:0006297">
    <property type="term" value="P:nucleotide-excision repair, DNA gap filling"/>
    <property type="evidence" value="ECO:0007669"/>
    <property type="project" value="TreeGrafter"/>
</dbReference>
<feature type="compositionally biased region" description="Basic and acidic residues" evidence="5">
    <location>
        <begin position="200"/>
        <end position="209"/>
    </location>
</feature>
<evidence type="ECO:0000256" key="5">
    <source>
        <dbReference type="SAM" id="MobiDB-lite"/>
    </source>
</evidence>
<protein>
    <recommendedName>
        <fullName evidence="2">DNA polymerase delta subunit 3</fullName>
    </recommendedName>
</protein>
<gene>
    <name evidence="6" type="ORF">XA68_12779</name>
</gene>
<feature type="compositionally biased region" description="Low complexity" evidence="5">
    <location>
        <begin position="421"/>
        <end position="442"/>
    </location>
</feature>
<keyword evidence="3" id="KW-0235">DNA replication</keyword>
<keyword evidence="7" id="KW-1185">Reference proteome</keyword>
<dbReference type="PANTHER" id="PTHR17598">
    <property type="entry name" value="DNA POLYMERASE DELTA SUBUNIT 3"/>
    <property type="match status" value="1"/>
</dbReference>
<dbReference type="Gene3D" id="3.90.1030.20">
    <property type="entry name" value="DNA polymerase delta, p66 (Cdc27) subunit, wHTH domain"/>
    <property type="match status" value="1"/>
</dbReference>
<dbReference type="GO" id="GO:0006271">
    <property type="term" value="P:DNA strand elongation involved in DNA replication"/>
    <property type="evidence" value="ECO:0007669"/>
    <property type="project" value="TreeGrafter"/>
</dbReference>
<organism evidence="6 7">
    <name type="scientific">Ophiocordyceps unilateralis</name>
    <name type="common">Zombie-ant fungus</name>
    <name type="synonym">Torrubia unilateralis</name>
    <dbReference type="NCBI Taxonomy" id="268505"/>
    <lineage>
        <taxon>Eukaryota</taxon>
        <taxon>Fungi</taxon>
        <taxon>Dikarya</taxon>
        <taxon>Ascomycota</taxon>
        <taxon>Pezizomycotina</taxon>
        <taxon>Sordariomycetes</taxon>
        <taxon>Hypocreomycetidae</taxon>
        <taxon>Hypocreales</taxon>
        <taxon>Ophiocordycipitaceae</taxon>
        <taxon>Ophiocordyceps</taxon>
    </lineage>
</organism>
<reference evidence="6 7" key="1">
    <citation type="journal article" date="2015" name="BMC Genomics">
        <title>Gene expression during zombie ant biting behavior reflects the complexity underlying fungal parasitic behavioral manipulation.</title>
        <authorList>
            <person name="de Bekker C."/>
            <person name="Ohm R.A."/>
            <person name="Loreto R.G."/>
            <person name="Sebastian A."/>
            <person name="Albert I."/>
            <person name="Merrow M."/>
            <person name="Brachmann A."/>
            <person name="Hughes D.P."/>
        </authorList>
    </citation>
    <scope>NUCLEOTIDE SEQUENCE [LARGE SCALE GENOMIC DNA]</scope>
    <source>
        <strain evidence="6 7">SC16a</strain>
    </source>
</reference>
<dbReference type="InterPro" id="IPR019038">
    <property type="entry name" value="POLD3"/>
</dbReference>
<feature type="compositionally biased region" description="Basic and acidic residues" evidence="5">
    <location>
        <begin position="322"/>
        <end position="331"/>
    </location>
</feature>
<dbReference type="GO" id="GO:1904161">
    <property type="term" value="P:DNA synthesis involved in UV-damage excision repair"/>
    <property type="evidence" value="ECO:0007669"/>
    <property type="project" value="TreeGrafter"/>
</dbReference>
<dbReference type="EMBL" id="LAZP02000225">
    <property type="protein sequence ID" value="PFH59113.1"/>
    <property type="molecule type" value="Genomic_DNA"/>
</dbReference>
<evidence type="ECO:0000313" key="7">
    <source>
        <dbReference type="Proteomes" id="UP000037136"/>
    </source>
</evidence>
<dbReference type="Proteomes" id="UP000037136">
    <property type="component" value="Unassembled WGS sequence"/>
</dbReference>
<evidence type="ECO:0000256" key="3">
    <source>
        <dbReference type="ARBA" id="ARBA00022705"/>
    </source>
</evidence>
<dbReference type="InterPro" id="IPR041913">
    <property type="entry name" value="POLD3_sf"/>
</dbReference>
<feature type="region of interest" description="Disordered" evidence="5">
    <location>
        <begin position="139"/>
        <end position="463"/>
    </location>
</feature>
<feature type="compositionally biased region" description="Acidic residues" evidence="5">
    <location>
        <begin position="332"/>
        <end position="341"/>
    </location>
</feature>
<dbReference type="AlphaFoldDB" id="A0A2A9PDY8"/>
<dbReference type="OrthoDB" id="514823at2759"/>
<dbReference type="STRING" id="268505.A0A2A9PDY8"/>
<keyword evidence="4" id="KW-0539">Nucleus</keyword>
<reference evidence="6 7" key="2">
    <citation type="journal article" date="2017" name="Sci. Rep.">
        <title>Ant-infecting Ophiocordyceps genomes reveal a high diversity of potential behavioral manipulation genes and a possible major role for enterotoxins.</title>
        <authorList>
            <person name="de Bekker C."/>
            <person name="Ohm R.A."/>
            <person name="Evans H.C."/>
            <person name="Brachmann A."/>
            <person name="Hughes D.P."/>
        </authorList>
    </citation>
    <scope>NUCLEOTIDE SEQUENCE [LARGE SCALE GENOMIC DNA]</scope>
    <source>
        <strain evidence="6 7">SC16a</strain>
    </source>
</reference>
<dbReference type="GO" id="GO:0043625">
    <property type="term" value="C:delta DNA polymerase complex"/>
    <property type="evidence" value="ECO:0007669"/>
    <property type="project" value="InterPro"/>
</dbReference>
<evidence type="ECO:0000256" key="2">
    <source>
        <dbReference type="ARBA" id="ARBA00017589"/>
    </source>
</evidence>
<evidence type="ECO:0000256" key="1">
    <source>
        <dbReference type="ARBA" id="ARBA00004123"/>
    </source>
</evidence>
<dbReference type="Pfam" id="PF09507">
    <property type="entry name" value="CDC27"/>
    <property type="match status" value="1"/>
</dbReference>